<evidence type="ECO:0000313" key="14">
    <source>
        <dbReference type="EMBL" id="QDT56307.1"/>
    </source>
</evidence>
<feature type="domain" description="Flagellar M-ring N-terminal" evidence="12">
    <location>
        <begin position="43"/>
        <end position="213"/>
    </location>
</feature>
<dbReference type="Pfam" id="PF08345">
    <property type="entry name" value="YscJ_FliF_C"/>
    <property type="match status" value="1"/>
</dbReference>
<evidence type="ECO:0000256" key="10">
    <source>
        <dbReference type="SAM" id="MobiDB-lite"/>
    </source>
</evidence>
<dbReference type="GO" id="GO:0005886">
    <property type="term" value="C:plasma membrane"/>
    <property type="evidence" value="ECO:0007669"/>
    <property type="project" value="UniProtKB-SubCell"/>
</dbReference>
<dbReference type="GO" id="GO:0009431">
    <property type="term" value="C:bacterial-type flagellum basal body, MS ring"/>
    <property type="evidence" value="ECO:0007669"/>
    <property type="project" value="InterPro"/>
</dbReference>
<dbReference type="KEGG" id="ccos:Pan44_43600"/>
<keyword evidence="8 9" id="KW-0975">Bacterial flagellum</keyword>
<dbReference type="InterPro" id="IPR006182">
    <property type="entry name" value="FliF_N_dom"/>
</dbReference>
<dbReference type="PIRSF" id="PIRSF004862">
    <property type="entry name" value="FliF"/>
    <property type="match status" value="1"/>
</dbReference>
<evidence type="ECO:0000313" key="15">
    <source>
        <dbReference type="Proteomes" id="UP000315700"/>
    </source>
</evidence>
<evidence type="ECO:0000256" key="8">
    <source>
        <dbReference type="ARBA" id="ARBA00023143"/>
    </source>
</evidence>
<dbReference type="Pfam" id="PF01514">
    <property type="entry name" value="YscJ_FliF"/>
    <property type="match status" value="1"/>
</dbReference>
<keyword evidence="14" id="KW-0282">Flagellum</keyword>
<dbReference type="NCBIfam" id="TIGR00206">
    <property type="entry name" value="fliF"/>
    <property type="match status" value="1"/>
</dbReference>
<dbReference type="InParanoid" id="A0A517SJL5"/>
<comment type="subcellular location">
    <subcellularLocation>
        <location evidence="1 9">Bacterial flagellum basal body</location>
    </subcellularLocation>
    <subcellularLocation>
        <location evidence="2">Cell membrane</location>
        <topology evidence="2">Multi-pass membrane protein</topology>
    </subcellularLocation>
</comment>
<evidence type="ECO:0000259" key="12">
    <source>
        <dbReference type="Pfam" id="PF01514"/>
    </source>
</evidence>
<dbReference type="InterPro" id="IPR043427">
    <property type="entry name" value="YscJ/FliF"/>
</dbReference>
<feature type="domain" description="Flagellar M-ring C-terminal" evidence="13">
    <location>
        <begin position="244"/>
        <end position="402"/>
    </location>
</feature>
<dbReference type="PANTHER" id="PTHR30046">
    <property type="entry name" value="FLAGELLAR M-RING PROTEIN"/>
    <property type="match status" value="1"/>
</dbReference>
<feature type="transmembrane region" description="Helical" evidence="11">
    <location>
        <begin position="21"/>
        <end position="42"/>
    </location>
</feature>
<dbReference type="EMBL" id="CP036271">
    <property type="protein sequence ID" value="QDT56307.1"/>
    <property type="molecule type" value="Genomic_DNA"/>
</dbReference>
<comment type="function">
    <text evidence="9">The M ring may be actively involved in energy transduction.</text>
</comment>
<dbReference type="AlphaFoldDB" id="A0A517SJL5"/>
<evidence type="ECO:0000256" key="3">
    <source>
        <dbReference type="ARBA" id="ARBA00007971"/>
    </source>
</evidence>
<dbReference type="PANTHER" id="PTHR30046:SF0">
    <property type="entry name" value="FLAGELLAR M-RING PROTEIN"/>
    <property type="match status" value="1"/>
</dbReference>
<evidence type="ECO:0000256" key="7">
    <source>
        <dbReference type="ARBA" id="ARBA00023136"/>
    </source>
</evidence>
<comment type="similarity">
    <text evidence="3 9">Belongs to the FliF family.</text>
</comment>
<dbReference type="GO" id="GO:0003774">
    <property type="term" value="F:cytoskeletal motor activity"/>
    <property type="evidence" value="ECO:0007669"/>
    <property type="project" value="InterPro"/>
</dbReference>
<feature type="compositionally biased region" description="Polar residues" evidence="10">
    <location>
        <begin position="289"/>
        <end position="300"/>
    </location>
</feature>
<dbReference type="Gene3D" id="3.30.300.30">
    <property type="match status" value="1"/>
</dbReference>
<dbReference type="OrthoDB" id="9807026at2"/>
<evidence type="ECO:0000256" key="4">
    <source>
        <dbReference type="ARBA" id="ARBA00022475"/>
    </source>
</evidence>
<dbReference type="PRINTS" id="PR01009">
    <property type="entry name" value="FLGMRINGFLIF"/>
</dbReference>
<accession>A0A517SJL5</accession>
<dbReference type="GO" id="GO:0071973">
    <property type="term" value="P:bacterial-type flagellum-dependent cell motility"/>
    <property type="evidence" value="ECO:0007669"/>
    <property type="project" value="InterPro"/>
</dbReference>
<evidence type="ECO:0000256" key="1">
    <source>
        <dbReference type="ARBA" id="ARBA00004117"/>
    </source>
</evidence>
<dbReference type="FunCoup" id="A0A517SJL5">
    <property type="interactions" value="99"/>
</dbReference>
<proteinExistence type="inferred from homology"/>
<keyword evidence="14" id="KW-0966">Cell projection</keyword>
<name>A0A517SJL5_9PLAN</name>
<keyword evidence="5 11" id="KW-0812">Transmembrane</keyword>
<evidence type="ECO:0000256" key="9">
    <source>
        <dbReference type="PIRNR" id="PIRNR004862"/>
    </source>
</evidence>
<keyword evidence="15" id="KW-1185">Reference proteome</keyword>
<feature type="region of interest" description="Disordered" evidence="10">
    <location>
        <begin position="268"/>
        <end position="331"/>
    </location>
</feature>
<dbReference type="InterPro" id="IPR045851">
    <property type="entry name" value="AMP-bd_C_sf"/>
</dbReference>
<keyword evidence="4" id="KW-1003">Cell membrane</keyword>
<dbReference type="Proteomes" id="UP000315700">
    <property type="component" value="Chromosome"/>
</dbReference>
<feature type="compositionally biased region" description="Basic and acidic residues" evidence="10">
    <location>
        <begin position="268"/>
        <end position="287"/>
    </location>
</feature>
<keyword evidence="14" id="KW-0969">Cilium</keyword>
<dbReference type="RefSeq" id="WP_145033592.1">
    <property type="nucleotide sequence ID" value="NZ_CP036271.1"/>
</dbReference>
<evidence type="ECO:0000256" key="6">
    <source>
        <dbReference type="ARBA" id="ARBA00022989"/>
    </source>
</evidence>
<evidence type="ECO:0000256" key="2">
    <source>
        <dbReference type="ARBA" id="ARBA00004651"/>
    </source>
</evidence>
<organism evidence="14 15">
    <name type="scientific">Caulifigura coniformis</name>
    <dbReference type="NCBI Taxonomy" id="2527983"/>
    <lineage>
        <taxon>Bacteria</taxon>
        <taxon>Pseudomonadati</taxon>
        <taxon>Planctomycetota</taxon>
        <taxon>Planctomycetia</taxon>
        <taxon>Planctomycetales</taxon>
        <taxon>Planctomycetaceae</taxon>
        <taxon>Caulifigura</taxon>
    </lineage>
</organism>
<gene>
    <name evidence="14" type="primary">fliF</name>
    <name evidence="14" type="ORF">Pan44_43600</name>
</gene>
<keyword evidence="6 11" id="KW-1133">Transmembrane helix</keyword>
<dbReference type="InterPro" id="IPR013556">
    <property type="entry name" value="Flag_M-ring_C"/>
</dbReference>
<dbReference type="InterPro" id="IPR000067">
    <property type="entry name" value="FlgMring_FliF"/>
</dbReference>
<reference evidence="14 15" key="1">
    <citation type="submission" date="2019-02" db="EMBL/GenBank/DDBJ databases">
        <title>Deep-cultivation of Planctomycetes and their phenomic and genomic characterization uncovers novel biology.</title>
        <authorList>
            <person name="Wiegand S."/>
            <person name="Jogler M."/>
            <person name="Boedeker C."/>
            <person name="Pinto D."/>
            <person name="Vollmers J."/>
            <person name="Rivas-Marin E."/>
            <person name="Kohn T."/>
            <person name="Peeters S.H."/>
            <person name="Heuer A."/>
            <person name="Rast P."/>
            <person name="Oberbeckmann S."/>
            <person name="Bunk B."/>
            <person name="Jeske O."/>
            <person name="Meyerdierks A."/>
            <person name="Storesund J.E."/>
            <person name="Kallscheuer N."/>
            <person name="Luecker S."/>
            <person name="Lage O.M."/>
            <person name="Pohl T."/>
            <person name="Merkel B.J."/>
            <person name="Hornburger P."/>
            <person name="Mueller R.-W."/>
            <person name="Bruemmer F."/>
            <person name="Labrenz M."/>
            <person name="Spormann A.M."/>
            <person name="Op den Camp H."/>
            <person name="Overmann J."/>
            <person name="Amann R."/>
            <person name="Jetten M.S.M."/>
            <person name="Mascher T."/>
            <person name="Medema M.H."/>
            <person name="Devos D.P."/>
            <person name="Kaster A.-K."/>
            <person name="Ovreas L."/>
            <person name="Rohde M."/>
            <person name="Galperin M.Y."/>
            <person name="Jogler C."/>
        </authorList>
    </citation>
    <scope>NUCLEOTIDE SEQUENCE [LARGE SCALE GENOMIC DNA]</scope>
    <source>
        <strain evidence="14 15">Pan44</strain>
    </source>
</reference>
<evidence type="ECO:0000259" key="13">
    <source>
        <dbReference type="Pfam" id="PF08345"/>
    </source>
</evidence>
<protein>
    <recommendedName>
        <fullName evidence="9">Flagellar M-ring protein</fullName>
    </recommendedName>
</protein>
<evidence type="ECO:0000256" key="11">
    <source>
        <dbReference type="SAM" id="Phobius"/>
    </source>
</evidence>
<keyword evidence="7 11" id="KW-0472">Membrane</keyword>
<sequence length="508" mass="53769">MKAWLVQIQSMWRGWTIPQKLSIAGAAVLCAVAVVGVGAWSMQSQYVPVAADLSPATAAEIVSALDAAGIQSKLNFSGSSVLVPKQDLSRARLASGKLLDINTSGSENVEGSVWGDPSLNHVRLLRQQEQRLARSITQFEFVRTATVHLSKPEPSPFLRDRQAPSASVVVELKGTNSIGRQDAAAIVSLVAHAVEGLNPDQVTVMDTQGHLLSTREPVDGDVAAQLEYRRRLEADLAIKAETLLAQMLGTGRAIVRVTADLDFNERQTERKTYDPDGKVKVSEKIESESLGSSAPRSTPQSGPPGTGSNVTPAAASSGGSGGGKSERSETTYANAETLEKNREVPGRLVRLTVAAVVQLAEPNVEGQTAAGPAVDAKQVEQLIRQAVGFDDSRNDQISVVTATLAGAVPAIPEVAGVPWDRYEQLARSASLGLAAIVAFLLGLMTLRRLRPTVTVSETTTGESGADQRLAALSMRARENPEAVAQALNAWLATRNSETPATIPMRKAG</sequence>
<evidence type="ECO:0000256" key="5">
    <source>
        <dbReference type="ARBA" id="ARBA00022692"/>
    </source>
</evidence>